<dbReference type="InterPro" id="IPR005467">
    <property type="entry name" value="His_kinase_dom"/>
</dbReference>
<evidence type="ECO:0000259" key="18">
    <source>
        <dbReference type="PROSITE" id="PS50109"/>
    </source>
</evidence>
<dbReference type="SMART" id="SM00388">
    <property type="entry name" value="HisKA"/>
    <property type="match status" value="1"/>
</dbReference>
<keyword evidence="8" id="KW-0547">Nucleotide-binding</keyword>
<comment type="subcellular location">
    <subcellularLocation>
        <location evidence="2">Cell membrane</location>
        <topology evidence="2">Multi-pass membrane protein</topology>
    </subcellularLocation>
</comment>
<dbReference type="Pfam" id="PF00512">
    <property type="entry name" value="HisKA"/>
    <property type="match status" value="1"/>
</dbReference>
<comment type="caution">
    <text evidence="20">The sequence shown here is derived from an EMBL/GenBank/DDBJ whole genome shotgun (WGS) entry which is preliminary data.</text>
</comment>
<keyword evidence="5" id="KW-0597">Phosphoprotein</keyword>
<keyword evidence="4" id="KW-1003">Cell membrane</keyword>
<dbReference type="Gene3D" id="1.10.287.130">
    <property type="match status" value="1"/>
</dbReference>
<evidence type="ECO:0000256" key="17">
    <source>
        <dbReference type="SAM" id="Phobius"/>
    </source>
</evidence>
<dbReference type="CDD" id="cd06225">
    <property type="entry name" value="HAMP"/>
    <property type="match status" value="1"/>
</dbReference>
<keyword evidence="21" id="KW-1185">Reference proteome</keyword>
<keyword evidence="10" id="KW-0067">ATP-binding</keyword>
<evidence type="ECO:0000256" key="3">
    <source>
        <dbReference type="ARBA" id="ARBA00012438"/>
    </source>
</evidence>
<feature type="transmembrane region" description="Helical" evidence="17">
    <location>
        <begin position="157"/>
        <end position="181"/>
    </location>
</feature>
<sequence>MIRSLYVRIVIIFIAAVVGGITVSFMITTNIYRHQLNENMLLPLQNFGQDIALIYQYLPTQEAEQYISNMQQLHTYRITIFDATKQLASYGLPDLEQPSVNISDAQITTVLSGQTVQVNPTGLTTVLFGMPLSMDGNTTAMFIEPLSPPNAPFIKKWIFIFLTYSLLASSLAILIATIFLIRPIKHLTKATEHIAQGQFDVKLNIKQSGEIGTLARSFESMSHDLQQIEQLRKNFVANVSHEIQSPLTTISGYAIALKKKDIPIEKQHHYLDIINSEAKRLSSLSKNLLQLSMLETVTTAQQLQTFYVDEQIRQVIISMEQQWVKKQIHFELQLPPLQIEANPEQLYQVWTNIIGNSIKFSPPTCTITIHLQQTDEQLIVTIRDEGIGIAEKDQAQMFDRFFRADTSRSQQQYEGSGLGLAIVKQIISLHHGQLHTTSTLGKGTTMTVILPLQQTTT</sequence>
<keyword evidence="13" id="KW-0843">Virulence</keyword>
<dbReference type="Gene3D" id="6.10.340.10">
    <property type="match status" value="1"/>
</dbReference>
<dbReference type="GO" id="GO:0016301">
    <property type="term" value="F:kinase activity"/>
    <property type="evidence" value="ECO:0007669"/>
    <property type="project" value="UniProtKB-KW"/>
</dbReference>
<evidence type="ECO:0000256" key="14">
    <source>
        <dbReference type="ARBA" id="ARBA00023136"/>
    </source>
</evidence>
<dbReference type="InterPro" id="IPR036097">
    <property type="entry name" value="HisK_dim/P_sf"/>
</dbReference>
<evidence type="ECO:0000256" key="10">
    <source>
        <dbReference type="ARBA" id="ARBA00022840"/>
    </source>
</evidence>
<keyword evidence="9 20" id="KW-0418">Kinase</keyword>
<reference evidence="21" key="1">
    <citation type="journal article" date="2019" name="Int. J. Syst. Evol. Microbiol.">
        <title>The Global Catalogue of Microorganisms (GCM) 10K type strain sequencing project: providing services to taxonomists for standard genome sequencing and annotation.</title>
        <authorList>
            <consortium name="The Broad Institute Genomics Platform"/>
            <consortium name="The Broad Institute Genome Sequencing Center for Infectious Disease"/>
            <person name="Wu L."/>
            <person name="Ma J."/>
        </authorList>
    </citation>
    <scope>NUCLEOTIDE SEQUENCE [LARGE SCALE GENOMIC DNA]</scope>
    <source>
        <strain evidence="21">GH52</strain>
    </source>
</reference>
<keyword evidence="12" id="KW-0902">Two-component regulatory system</keyword>
<dbReference type="CDD" id="cd00082">
    <property type="entry name" value="HisKA"/>
    <property type="match status" value="1"/>
</dbReference>
<evidence type="ECO:0000256" key="15">
    <source>
        <dbReference type="ARBA" id="ARBA00037219"/>
    </source>
</evidence>
<accession>A0ABW4YLT0</accession>
<evidence type="ECO:0000313" key="20">
    <source>
        <dbReference type="EMBL" id="MFD2116695.1"/>
    </source>
</evidence>
<dbReference type="InterPro" id="IPR036890">
    <property type="entry name" value="HATPase_C_sf"/>
</dbReference>
<dbReference type="SMART" id="SM00304">
    <property type="entry name" value="HAMP"/>
    <property type="match status" value="1"/>
</dbReference>
<evidence type="ECO:0000256" key="9">
    <source>
        <dbReference type="ARBA" id="ARBA00022777"/>
    </source>
</evidence>
<dbReference type="SMART" id="SM00387">
    <property type="entry name" value="HATPase_c"/>
    <property type="match status" value="1"/>
</dbReference>
<protein>
    <recommendedName>
        <fullName evidence="16">Heme sensor protein HssS</fullName>
        <ecNumber evidence="3">2.7.13.3</ecNumber>
    </recommendedName>
</protein>
<dbReference type="RefSeq" id="WP_377773130.1">
    <property type="nucleotide sequence ID" value="NZ_JBHUHO010000031.1"/>
</dbReference>
<gene>
    <name evidence="20" type="ORF">ACFSJH_13280</name>
</gene>
<dbReference type="InterPro" id="IPR003660">
    <property type="entry name" value="HAMP_dom"/>
</dbReference>
<dbReference type="EC" id="2.7.13.3" evidence="3"/>
<dbReference type="PROSITE" id="PS50109">
    <property type="entry name" value="HIS_KIN"/>
    <property type="match status" value="1"/>
</dbReference>
<organism evidence="20 21">
    <name type="scientific">Paenibacillus yanchengensis</name>
    <dbReference type="NCBI Taxonomy" id="2035833"/>
    <lineage>
        <taxon>Bacteria</taxon>
        <taxon>Bacillati</taxon>
        <taxon>Bacillota</taxon>
        <taxon>Bacilli</taxon>
        <taxon>Bacillales</taxon>
        <taxon>Paenibacillaceae</taxon>
        <taxon>Paenibacillus</taxon>
    </lineage>
</organism>
<dbReference type="EMBL" id="JBHUHO010000031">
    <property type="protein sequence ID" value="MFD2116695.1"/>
    <property type="molecule type" value="Genomic_DNA"/>
</dbReference>
<dbReference type="PRINTS" id="PR00344">
    <property type="entry name" value="BCTRLSENSOR"/>
</dbReference>
<dbReference type="Pfam" id="PF02518">
    <property type="entry name" value="HATPase_c"/>
    <property type="match status" value="1"/>
</dbReference>
<evidence type="ECO:0000256" key="4">
    <source>
        <dbReference type="ARBA" id="ARBA00022475"/>
    </source>
</evidence>
<keyword evidence="11 17" id="KW-1133">Transmembrane helix</keyword>
<dbReference type="InterPro" id="IPR050398">
    <property type="entry name" value="HssS/ArlS-like"/>
</dbReference>
<dbReference type="SUPFAM" id="SSF158472">
    <property type="entry name" value="HAMP domain-like"/>
    <property type="match status" value="1"/>
</dbReference>
<feature type="domain" description="HAMP" evidence="19">
    <location>
        <begin position="178"/>
        <end position="230"/>
    </location>
</feature>
<dbReference type="InterPro" id="IPR004358">
    <property type="entry name" value="Sig_transdc_His_kin-like_C"/>
</dbReference>
<comment type="function">
    <text evidence="15">Member of the two-component regulatory system HssS/HssR involved in intracellular heme homeostasis and tempering of staphylococcal virulence. HssS functions as a heme sensor histidine kinase which is autophosphorylated at a histidine residue and transfers its phosphate group to an aspartate residue of HssR. HssR/HssS activates the expression of hrtAB, an efflux pump, in response to extracellular heme, hemin, hemoglobin or blood.</text>
</comment>
<dbReference type="SUPFAM" id="SSF55874">
    <property type="entry name" value="ATPase domain of HSP90 chaperone/DNA topoisomerase II/histidine kinase"/>
    <property type="match status" value="1"/>
</dbReference>
<evidence type="ECO:0000313" key="21">
    <source>
        <dbReference type="Proteomes" id="UP001597362"/>
    </source>
</evidence>
<keyword evidence="7 17" id="KW-0812">Transmembrane</keyword>
<comment type="catalytic activity">
    <reaction evidence="1">
        <text>ATP + protein L-histidine = ADP + protein N-phospho-L-histidine.</text>
        <dbReference type="EC" id="2.7.13.3"/>
    </reaction>
</comment>
<evidence type="ECO:0000256" key="8">
    <source>
        <dbReference type="ARBA" id="ARBA00022741"/>
    </source>
</evidence>
<evidence type="ECO:0000259" key="19">
    <source>
        <dbReference type="PROSITE" id="PS50885"/>
    </source>
</evidence>
<dbReference type="InterPro" id="IPR003661">
    <property type="entry name" value="HisK_dim/P_dom"/>
</dbReference>
<dbReference type="Gene3D" id="3.30.565.10">
    <property type="entry name" value="Histidine kinase-like ATPase, C-terminal domain"/>
    <property type="match status" value="1"/>
</dbReference>
<name>A0ABW4YLT0_9BACL</name>
<evidence type="ECO:0000256" key="6">
    <source>
        <dbReference type="ARBA" id="ARBA00022679"/>
    </source>
</evidence>
<evidence type="ECO:0000256" key="1">
    <source>
        <dbReference type="ARBA" id="ARBA00000085"/>
    </source>
</evidence>
<keyword evidence="14 17" id="KW-0472">Membrane</keyword>
<evidence type="ECO:0000256" key="5">
    <source>
        <dbReference type="ARBA" id="ARBA00022553"/>
    </source>
</evidence>
<evidence type="ECO:0000256" key="2">
    <source>
        <dbReference type="ARBA" id="ARBA00004651"/>
    </source>
</evidence>
<dbReference type="PANTHER" id="PTHR45528:SF11">
    <property type="entry name" value="HISTIDINE KINASE"/>
    <property type="match status" value="1"/>
</dbReference>
<proteinExistence type="predicted"/>
<dbReference type="SUPFAM" id="SSF47384">
    <property type="entry name" value="Homodimeric domain of signal transducing histidine kinase"/>
    <property type="match status" value="1"/>
</dbReference>
<evidence type="ECO:0000256" key="16">
    <source>
        <dbReference type="ARBA" id="ARBA00040841"/>
    </source>
</evidence>
<dbReference type="PROSITE" id="PS50885">
    <property type="entry name" value="HAMP"/>
    <property type="match status" value="1"/>
</dbReference>
<dbReference type="PANTHER" id="PTHR45528">
    <property type="entry name" value="SENSOR HISTIDINE KINASE CPXA"/>
    <property type="match status" value="1"/>
</dbReference>
<evidence type="ECO:0000256" key="13">
    <source>
        <dbReference type="ARBA" id="ARBA00023026"/>
    </source>
</evidence>
<dbReference type="Pfam" id="PF00672">
    <property type="entry name" value="HAMP"/>
    <property type="match status" value="1"/>
</dbReference>
<feature type="domain" description="Histidine kinase" evidence="18">
    <location>
        <begin position="238"/>
        <end position="454"/>
    </location>
</feature>
<feature type="transmembrane region" description="Helical" evidence="17">
    <location>
        <begin position="6"/>
        <end position="32"/>
    </location>
</feature>
<evidence type="ECO:0000256" key="12">
    <source>
        <dbReference type="ARBA" id="ARBA00023012"/>
    </source>
</evidence>
<dbReference type="InterPro" id="IPR003594">
    <property type="entry name" value="HATPase_dom"/>
</dbReference>
<keyword evidence="6" id="KW-0808">Transferase</keyword>
<dbReference type="Proteomes" id="UP001597362">
    <property type="component" value="Unassembled WGS sequence"/>
</dbReference>
<evidence type="ECO:0000256" key="7">
    <source>
        <dbReference type="ARBA" id="ARBA00022692"/>
    </source>
</evidence>
<evidence type="ECO:0000256" key="11">
    <source>
        <dbReference type="ARBA" id="ARBA00022989"/>
    </source>
</evidence>